<dbReference type="Proteomes" id="UP000789525">
    <property type="component" value="Unassembled WGS sequence"/>
</dbReference>
<organism evidence="1 2">
    <name type="scientific">Acaulospora colombiana</name>
    <dbReference type="NCBI Taxonomy" id="27376"/>
    <lineage>
        <taxon>Eukaryota</taxon>
        <taxon>Fungi</taxon>
        <taxon>Fungi incertae sedis</taxon>
        <taxon>Mucoromycota</taxon>
        <taxon>Glomeromycotina</taxon>
        <taxon>Glomeromycetes</taxon>
        <taxon>Diversisporales</taxon>
        <taxon>Acaulosporaceae</taxon>
        <taxon>Acaulospora</taxon>
    </lineage>
</organism>
<dbReference type="EMBL" id="CAJVPT010001103">
    <property type="protein sequence ID" value="CAG8456700.1"/>
    <property type="molecule type" value="Genomic_DNA"/>
</dbReference>
<proteinExistence type="predicted"/>
<reference evidence="1" key="1">
    <citation type="submission" date="2021-06" db="EMBL/GenBank/DDBJ databases">
        <authorList>
            <person name="Kallberg Y."/>
            <person name="Tangrot J."/>
            <person name="Rosling A."/>
        </authorList>
    </citation>
    <scope>NUCLEOTIDE SEQUENCE</scope>
    <source>
        <strain evidence="1">CL356</strain>
    </source>
</reference>
<comment type="caution">
    <text evidence="1">The sequence shown here is derived from an EMBL/GenBank/DDBJ whole genome shotgun (WGS) entry which is preliminary data.</text>
</comment>
<evidence type="ECO:0000313" key="2">
    <source>
        <dbReference type="Proteomes" id="UP000789525"/>
    </source>
</evidence>
<keyword evidence="2" id="KW-1185">Reference proteome</keyword>
<evidence type="ECO:0000313" key="1">
    <source>
        <dbReference type="EMBL" id="CAG8456700.1"/>
    </source>
</evidence>
<gene>
    <name evidence="1" type="ORF">ACOLOM_LOCUS991</name>
</gene>
<protein>
    <submittedName>
        <fullName evidence="1">2541_t:CDS:1</fullName>
    </submittedName>
</protein>
<sequence>MEKEMNKLLDDDELKSISNRLDLEHENDHMSTEAFEYMTLFDNIMEDGPSDVVERNFIETRDVTISEMRKVVYSLDGLPIRFNYLSQTLPMSTNRHDISLHTDIHIIRNISSHLNATVTMDQIPKGATEGLWTPHVLAYIFLTTFSYITSVKYLSWEYVISTKTNPREADGVVELFEKPNQIPLFILEVSNKSSDPGRFKEERRTLMKEGIFALNKFIARAEFPTWKVCKTLGVFLSRGFGELFQTSRYDTFLYFLSLTYYYYYRG</sequence>
<accession>A0ACA9K6Y4</accession>
<name>A0ACA9K6Y4_9GLOM</name>